<gene>
    <name evidence="2" type="ORF">KFE25_000457</name>
</gene>
<dbReference type="OMA" id="WNPGIHD"/>
<dbReference type="PANTHER" id="PTHR47237">
    <property type="entry name" value="SLL0310 PROTEIN"/>
    <property type="match status" value="1"/>
</dbReference>
<protein>
    <recommendedName>
        <fullName evidence="1">N-acetyltransferase domain-containing protein</fullName>
    </recommendedName>
</protein>
<dbReference type="Gene3D" id="3.40.630.90">
    <property type="match status" value="1"/>
</dbReference>
<accession>A0A8J5XEA1</accession>
<dbReference type="AlphaFoldDB" id="A0A8J5XEA1"/>
<evidence type="ECO:0000313" key="3">
    <source>
        <dbReference type="Proteomes" id="UP000751190"/>
    </source>
</evidence>
<evidence type="ECO:0000259" key="1">
    <source>
        <dbReference type="PROSITE" id="PS51186"/>
    </source>
</evidence>
<dbReference type="Gene3D" id="3.40.630.30">
    <property type="match status" value="1"/>
</dbReference>
<reference evidence="2" key="1">
    <citation type="submission" date="2021-05" db="EMBL/GenBank/DDBJ databases">
        <title>The genome of the haptophyte Pavlova lutheri (Diacronema luteri, Pavlovales) - a model for lipid biosynthesis in eukaryotic algae.</title>
        <authorList>
            <person name="Hulatt C.J."/>
            <person name="Posewitz M.C."/>
        </authorList>
    </citation>
    <scope>NUCLEOTIDE SEQUENCE</scope>
    <source>
        <strain evidence="2">NIVA-4/92</strain>
    </source>
</reference>
<dbReference type="PROSITE" id="PS51186">
    <property type="entry name" value="GNAT"/>
    <property type="match status" value="1"/>
</dbReference>
<dbReference type="Pfam" id="PF18014">
    <property type="entry name" value="Acetyltransf_18"/>
    <property type="match status" value="1"/>
</dbReference>
<keyword evidence="3" id="KW-1185">Reference proteome</keyword>
<dbReference type="SUPFAM" id="SSF55729">
    <property type="entry name" value="Acyl-CoA N-acyltransferases (Nat)"/>
    <property type="match status" value="1"/>
</dbReference>
<name>A0A8J5XEA1_DIALT</name>
<dbReference type="InterPro" id="IPR000182">
    <property type="entry name" value="GNAT_dom"/>
</dbReference>
<comment type="caution">
    <text evidence="2">The sequence shown here is derived from an EMBL/GenBank/DDBJ whole genome shotgun (WGS) entry which is preliminary data.</text>
</comment>
<sequence>MSGVGVRVRTLGREEVGTVLAWAEAEGWDPGLADAAPFCAMDSGAFLGAFVGGEMVGCISIASYDEVFAFLGCFIVAPEHRRRGYGAALWASAMARAGTRVVGLDGVAEQVARYERAGFRATHRHVRMGGALPAAAHLVLLARWGADVPVLPYESGHLHALHRYEQAHRLFPAERLPFLRAWLANPGHAARVAFTCGTVSGYAVIRPTRSGAYKVAPLFAADLRTASALLAALLAAVPQRSHVMIDVPEPNADAMLLARTLELRPAFACTRMFAHGTPPPVDDGARVFGVTSLELG</sequence>
<feature type="domain" description="N-acetyltransferase" evidence="1">
    <location>
        <begin position="6"/>
        <end position="139"/>
    </location>
</feature>
<dbReference type="Pfam" id="PF00583">
    <property type="entry name" value="Acetyltransf_1"/>
    <property type="match status" value="1"/>
</dbReference>
<dbReference type="Proteomes" id="UP000751190">
    <property type="component" value="Unassembled WGS sequence"/>
</dbReference>
<organism evidence="2 3">
    <name type="scientific">Diacronema lutheri</name>
    <name type="common">Unicellular marine alga</name>
    <name type="synonym">Monochrysis lutheri</name>
    <dbReference type="NCBI Taxonomy" id="2081491"/>
    <lineage>
        <taxon>Eukaryota</taxon>
        <taxon>Haptista</taxon>
        <taxon>Haptophyta</taxon>
        <taxon>Pavlovophyceae</taxon>
        <taxon>Pavlovales</taxon>
        <taxon>Pavlovaceae</taxon>
        <taxon>Diacronema</taxon>
    </lineage>
</organism>
<dbReference type="InterPro" id="IPR041496">
    <property type="entry name" value="YitH/HolE_GNAT"/>
</dbReference>
<dbReference type="EMBL" id="JAGTXO010000006">
    <property type="protein sequence ID" value="KAG8467141.1"/>
    <property type="molecule type" value="Genomic_DNA"/>
</dbReference>
<dbReference type="OrthoDB" id="5771378at2759"/>
<proteinExistence type="predicted"/>
<dbReference type="GO" id="GO:0016747">
    <property type="term" value="F:acyltransferase activity, transferring groups other than amino-acyl groups"/>
    <property type="evidence" value="ECO:0007669"/>
    <property type="project" value="InterPro"/>
</dbReference>
<dbReference type="PANTHER" id="PTHR47237:SF1">
    <property type="entry name" value="SLL0310 PROTEIN"/>
    <property type="match status" value="1"/>
</dbReference>
<evidence type="ECO:0000313" key="2">
    <source>
        <dbReference type="EMBL" id="KAG8467141.1"/>
    </source>
</evidence>
<dbReference type="CDD" id="cd04301">
    <property type="entry name" value="NAT_SF"/>
    <property type="match status" value="1"/>
</dbReference>
<dbReference type="InterPro" id="IPR052729">
    <property type="entry name" value="Acyl/Acetyltrans_Enzymes"/>
</dbReference>
<dbReference type="InterPro" id="IPR016181">
    <property type="entry name" value="Acyl_CoA_acyltransferase"/>
</dbReference>